<dbReference type="EMBL" id="ML986484">
    <property type="protein sequence ID" value="KAF2280953.1"/>
    <property type="molecule type" value="Genomic_DNA"/>
</dbReference>
<dbReference type="Proteomes" id="UP000800097">
    <property type="component" value="Unassembled WGS sequence"/>
</dbReference>
<proteinExistence type="predicted"/>
<name>A0A6A6JXZ3_WESOR</name>
<dbReference type="InterPro" id="IPR058334">
    <property type="entry name" value="DUF8021"/>
</dbReference>
<protein>
    <recommendedName>
        <fullName evidence="1">DUF8021 domain-containing protein</fullName>
    </recommendedName>
</protein>
<evidence type="ECO:0000313" key="2">
    <source>
        <dbReference type="EMBL" id="KAF2280953.1"/>
    </source>
</evidence>
<reference evidence="2" key="1">
    <citation type="journal article" date="2020" name="Stud. Mycol.">
        <title>101 Dothideomycetes genomes: a test case for predicting lifestyles and emergence of pathogens.</title>
        <authorList>
            <person name="Haridas S."/>
            <person name="Albert R."/>
            <person name="Binder M."/>
            <person name="Bloem J."/>
            <person name="Labutti K."/>
            <person name="Salamov A."/>
            <person name="Andreopoulos B."/>
            <person name="Baker S."/>
            <person name="Barry K."/>
            <person name="Bills G."/>
            <person name="Bluhm B."/>
            <person name="Cannon C."/>
            <person name="Castanera R."/>
            <person name="Culley D."/>
            <person name="Daum C."/>
            <person name="Ezra D."/>
            <person name="Gonzalez J."/>
            <person name="Henrissat B."/>
            <person name="Kuo A."/>
            <person name="Liang C."/>
            <person name="Lipzen A."/>
            <person name="Lutzoni F."/>
            <person name="Magnuson J."/>
            <person name="Mondo S."/>
            <person name="Nolan M."/>
            <person name="Ohm R."/>
            <person name="Pangilinan J."/>
            <person name="Park H.-J."/>
            <person name="Ramirez L."/>
            <person name="Alfaro M."/>
            <person name="Sun H."/>
            <person name="Tritt A."/>
            <person name="Yoshinaga Y."/>
            <person name="Zwiers L.-H."/>
            <person name="Turgeon B."/>
            <person name="Goodwin S."/>
            <person name="Spatafora J."/>
            <person name="Crous P."/>
            <person name="Grigoriev I."/>
        </authorList>
    </citation>
    <scope>NUCLEOTIDE SEQUENCE</scope>
    <source>
        <strain evidence="2">CBS 379.55</strain>
    </source>
</reference>
<dbReference type="RefSeq" id="XP_033658490.1">
    <property type="nucleotide sequence ID" value="XM_033801349.1"/>
</dbReference>
<evidence type="ECO:0000259" key="1">
    <source>
        <dbReference type="Pfam" id="PF26061"/>
    </source>
</evidence>
<gene>
    <name evidence="2" type="ORF">EI97DRAFT_463370</name>
</gene>
<accession>A0A6A6JXZ3</accession>
<evidence type="ECO:0000313" key="3">
    <source>
        <dbReference type="Proteomes" id="UP000800097"/>
    </source>
</evidence>
<organism evidence="2 3">
    <name type="scientific">Westerdykella ornata</name>
    <dbReference type="NCBI Taxonomy" id="318751"/>
    <lineage>
        <taxon>Eukaryota</taxon>
        <taxon>Fungi</taxon>
        <taxon>Dikarya</taxon>
        <taxon>Ascomycota</taxon>
        <taxon>Pezizomycotina</taxon>
        <taxon>Dothideomycetes</taxon>
        <taxon>Pleosporomycetidae</taxon>
        <taxon>Pleosporales</taxon>
        <taxon>Sporormiaceae</taxon>
        <taxon>Westerdykella</taxon>
    </lineage>
</organism>
<dbReference type="Pfam" id="PF26061">
    <property type="entry name" value="DUF8021"/>
    <property type="match status" value="1"/>
</dbReference>
<keyword evidence="3" id="KW-1185">Reference proteome</keyword>
<feature type="domain" description="DUF8021" evidence="1">
    <location>
        <begin position="148"/>
        <end position="260"/>
    </location>
</feature>
<dbReference type="OrthoDB" id="3515051at2759"/>
<sequence length="269" mass="29746">MRAHSLIGMSFALKASAVCDRAFLEKTAAGYIQAQASGKLDSLPLAANVSYQENDVPLPLSQAVLSNPMTIDFNRTIYDTTECALFTELTAATNPHPYVISTRMLFTNDQRISTIQSVVADTGDWLFNATSYLHWTQQETWDPIPPGRRDTRSVLRAAGDAYLDSWTNATVQVPYGTPCARLEGGIYTGQRNASANSCTMPLFPEPFTISNRRYVVDEVLGAVGIFNDFPFIEKTRPEGTPSTNLFRVEGGRIRYIHEVTVCATRNCGR</sequence>
<dbReference type="AlphaFoldDB" id="A0A6A6JXZ3"/>
<dbReference type="GeneID" id="54554524"/>